<evidence type="ECO:0000313" key="4">
    <source>
        <dbReference type="Proteomes" id="UP000177676"/>
    </source>
</evidence>
<dbReference type="EMBL" id="MGKS01000013">
    <property type="protein sequence ID" value="OGN32510.1"/>
    <property type="molecule type" value="Genomic_DNA"/>
</dbReference>
<dbReference type="Pfam" id="PF13489">
    <property type="entry name" value="Methyltransf_23"/>
    <property type="match status" value="1"/>
</dbReference>
<protein>
    <recommendedName>
        <fullName evidence="5">Methyltransferase</fullName>
    </recommendedName>
</protein>
<evidence type="ECO:0000259" key="2">
    <source>
        <dbReference type="Pfam" id="PF08484"/>
    </source>
</evidence>
<accession>A0A1F8H5K9</accession>
<organism evidence="3 4">
    <name type="scientific">Candidatus Yanofskybacteria bacterium RIFCSPLOWO2_02_FULL_43_10b</name>
    <dbReference type="NCBI Taxonomy" id="1802704"/>
    <lineage>
        <taxon>Bacteria</taxon>
        <taxon>Candidatus Yanofskyibacteriota</taxon>
    </lineage>
</organism>
<dbReference type="PANTHER" id="PTHR43861:SF5">
    <property type="entry name" value="BLL5978 PROTEIN"/>
    <property type="match status" value="1"/>
</dbReference>
<dbReference type="Proteomes" id="UP000177676">
    <property type="component" value="Unassembled WGS sequence"/>
</dbReference>
<reference evidence="3 4" key="1">
    <citation type="journal article" date="2016" name="Nat. Commun.">
        <title>Thousands of microbial genomes shed light on interconnected biogeochemical processes in an aquifer system.</title>
        <authorList>
            <person name="Anantharaman K."/>
            <person name="Brown C.T."/>
            <person name="Hug L.A."/>
            <person name="Sharon I."/>
            <person name="Castelle C.J."/>
            <person name="Probst A.J."/>
            <person name="Thomas B.C."/>
            <person name="Singh A."/>
            <person name="Wilkins M.J."/>
            <person name="Karaoz U."/>
            <person name="Brodie E.L."/>
            <person name="Williams K.H."/>
            <person name="Hubbard S.S."/>
            <person name="Banfield J.F."/>
        </authorList>
    </citation>
    <scope>NUCLEOTIDE SEQUENCE [LARGE SCALE GENOMIC DNA]</scope>
</reference>
<evidence type="ECO:0000259" key="1">
    <source>
        <dbReference type="Pfam" id="PF08421"/>
    </source>
</evidence>
<evidence type="ECO:0008006" key="5">
    <source>
        <dbReference type="Google" id="ProtNLM"/>
    </source>
</evidence>
<dbReference type="AlphaFoldDB" id="A0A1F8H5K9"/>
<dbReference type="Gene3D" id="6.10.250.3100">
    <property type="match status" value="1"/>
</dbReference>
<dbReference type="Gene3D" id="3.40.50.150">
    <property type="entry name" value="Vaccinia Virus protein VP39"/>
    <property type="match status" value="1"/>
</dbReference>
<sequence>MIIKQCKNCRAAVEAVFSLGRLPLVNSFLTKKQIVGEKKFDLTVGFCRQCYLVQLTKTVPPADLFRNYIYFSSTSSSLLKHCEEISSKLVRRLGLTAKSLVLEIASNDGALLRYFQKLGIPVLGVDPAKNIAKVANQKGVPTIPEFFNCRLAAKLKKERKISPDLVFGANVLAHVPGINDFLKGVKTILAVKGTAVFEFPYLKGLMENKFDTIYHEHVFYYSLLALRNLFQRAGLEIYDVETTLMQGGSLMIFASHPGQFSIRANVQKMAKRERRDGFDKIATYQKMGKNVGQLKKNLVKLLGELKAEGKTVAAYGAAAKGNILLNYFGVGQYLDFIADKAEAKQGLYAPGTHLLVHSPAKVYEQKPDYLLILPWNIADEIVEQYRDYQKQGGKFIVPVPAVRVI</sequence>
<dbReference type="Pfam" id="PF08421">
    <property type="entry name" value="Methyltransf_13"/>
    <property type="match status" value="1"/>
</dbReference>
<dbReference type="Gene3D" id="3.40.50.720">
    <property type="entry name" value="NAD(P)-binding Rossmann-like Domain"/>
    <property type="match status" value="1"/>
</dbReference>
<gene>
    <name evidence="3" type="ORF">A3I92_01900</name>
</gene>
<dbReference type="InterPro" id="IPR029063">
    <property type="entry name" value="SAM-dependent_MTases_sf"/>
</dbReference>
<dbReference type="InterPro" id="IPR038576">
    <property type="entry name" value="Methyltransf_Zn-bd_dom_put_sf"/>
</dbReference>
<feature type="domain" description="C-methyltransferase" evidence="2">
    <location>
        <begin position="245"/>
        <end position="400"/>
    </location>
</feature>
<comment type="caution">
    <text evidence="3">The sequence shown here is derived from an EMBL/GenBank/DDBJ whole genome shotgun (WGS) entry which is preliminary data.</text>
</comment>
<proteinExistence type="predicted"/>
<dbReference type="PANTHER" id="PTHR43861">
    <property type="entry name" value="TRANS-ACONITATE 2-METHYLTRANSFERASE-RELATED"/>
    <property type="match status" value="1"/>
</dbReference>
<evidence type="ECO:0000313" key="3">
    <source>
        <dbReference type="EMBL" id="OGN32510.1"/>
    </source>
</evidence>
<dbReference type="Pfam" id="PF08484">
    <property type="entry name" value="Methyltransf_14"/>
    <property type="match status" value="1"/>
</dbReference>
<dbReference type="Gene3D" id="6.20.50.110">
    <property type="entry name" value="Methyltransferase, zinc-binding domain"/>
    <property type="match status" value="1"/>
</dbReference>
<dbReference type="SUPFAM" id="SSF53335">
    <property type="entry name" value="S-adenosyl-L-methionine-dependent methyltransferases"/>
    <property type="match status" value="1"/>
</dbReference>
<dbReference type="InterPro" id="IPR013691">
    <property type="entry name" value="MeTrfase_14"/>
</dbReference>
<feature type="domain" description="Methyltransferase putative zinc binding" evidence="1">
    <location>
        <begin position="6"/>
        <end position="65"/>
    </location>
</feature>
<dbReference type="InterPro" id="IPR013630">
    <property type="entry name" value="Methyltransf_Zn-bd_dom_put"/>
</dbReference>
<name>A0A1F8H5K9_9BACT</name>